<dbReference type="Pfam" id="PF02687">
    <property type="entry name" value="FtsX"/>
    <property type="match status" value="1"/>
</dbReference>
<feature type="transmembrane region" description="Helical" evidence="11">
    <location>
        <begin position="15"/>
        <end position="36"/>
    </location>
</feature>
<comment type="subunit">
    <text evidence="3">The complex is composed of two ATP-binding proteins (HrtA), two transmembrane proteins (HrtB) and a solute-binding protein.</text>
</comment>
<proteinExistence type="inferred from homology"/>
<evidence type="ECO:0000256" key="6">
    <source>
        <dbReference type="ARBA" id="ARBA00022475"/>
    </source>
</evidence>
<dbReference type="RefSeq" id="WP_142607320.1">
    <property type="nucleotide sequence ID" value="NZ_VDGG01000018.1"/>
</dbReference>
<evidence type="ECO:0000256" key="7">
    <source>
        <dbReference type="ARBA" id="ARBA00022692"/>
    </source>
</evidence>
<evidence type="ECO:0000313" key="13">
    <source>
        <dbReference type="EMBL" id="TQR14703.1"/>
    </source>
</evidence>
<comment type="caution">
    <text evidence="13">The sequence shown here is derived from an EMBL/GenBank/DDBJ whole genome shotgun (WGS) entry which is preliminary data.</text>
</comment>
<evidence type="ECO:0000313" key="14">
    <source>
        <dbReference type="Proteomes" id="UP000318937"/>
    </source>
</evidence>
<reference evidence="13 14" key="1">
    <citation type="submission" date="2019-05" db="EMBL/GenBank/DDBJ databases">
        <title>Psychrobacillus vulpis sp. nov., a new species isolated from feces of a red fox that inhabits in The Tablas de Daimiel Natural Park, Albacete, Spain.</title>
        <authorList>
            <person name="Rodriguez M."/>
            <person name="Reina J.C."/>
            <person name="Bejar V."/>
            <person name="Llamas I."/>
        </authorList>
    </citation>
    <scope>NUCLEOTIDE SEQUENCE [LARGE SCALE GENOMIC DNA]</scope>
    <source>
        <strain evidence="13 14">NHI-2</strain>
    </source>
</reference>
<comment type="function">
    <text evidence="10">Part of the ABC transporter complex hrt involved in hemin import. Responsible for the translocation of the substrate across the membrane.</text>
</comment>
<comment type="subcellular location">
    <subcellularLocation>
        <location evidence="1">Cell membrane</location>
        <topology evidence="1">Multi-pass membrane protein</topology>
    </subcellularLocation>
</comment>
<protein>
    <recommendedName>
        <fullName evidence="4">Putative hemin transport system permease protein HrtB</fullName>
    </recommendedName>
</protein>
<organism evidence="13 14">
    <name type="scientific">Psychrobacillus soli</name>
    <dbReference type="NCBI Taxonomy" id="1543965"/>
    <lineage>
        <taxon>Bacteria</taxon>
        <taxon>Bacillati</taxon>
        <taxon>Bacillota</taxon>
        <taxon>Bacilli</taxon>
        <taxon>Bacillales</taxon>
        <taxon>Bacillaceae</taxon>
        <taxon>Psychrobacillus</taxon>
    </lineage>
</organism>
<keyword evidence="7 11" id="KW-0812">Transmembrane</keyword>
<evidence type="ECO:0000256" key="9">
    <source>
        <dbReference type="ARBA" id="ARBA00023136"/>
    </source>
</evidence>
<dbReference type="OrthoDB" id="384327at2"/>
<sequence>MFLAWNEIKKNKLRFSLIIGVLMLVSYLVFFLSGLATGLASLNRESVDKWDATAIILSEESDKSLPQSSITTDEVDHIDGKETAILAQLNAIATNGDTKQNISLFGIDKEERIMPKVTEGKEFSKENEVIASDALKEEGFAIGDKLELSSSDEKLTIVGFTNSARFNGAPVLYSELSTFQHVKFGEAAEANGDKINGIVVYGENVSSISTSNEDLEVIEIETFIENLPGYTEQALTLNFMIYFLFGISSVIVAIFLYVLTVQKISMFGVMKAQGISNGYLSRSVIAQTFLLAFIGVTVGFVLTLTTGTFLPSAVPVAFDIPTMIFYGVVLTVVAILGAVFSVLTIVRIDPLKAIGG</sequence>
<keyword evidence="14" id="KW-1185">Reference proteome</keyword>
<evidence type="ECO:0000256" key="10">
    <source>
        <dbReference type="ARBA" id="ARBA00024973"/>
    </source>
</evidence>
<dbReference type="AlphaFoldDB" id="A0A544TB59"/>
<feature type="transmembrane region" description="Helical" evidence="11">
    <location>
        <begin position="279"/>
        <end position="304"/>
    </location>
</feature>
<accession>A0A544TB59</accession>
<evidence type="ECO:0000256" key="1">
    <source>
        <dbReference type="ARBA" id="ARBA00004651"/>
    </source>
</evidence>
<keyword evidence="9 11" id="KW-0472">Membrane</keyword>
<dbReference type="EMBL" id="VDGG01000018">
    <property type="protein sequence ID" value="TQR14703.1"/>
    <property type="molecule type" value="Genomic_DNA"/>
</dbReference>
<dbReference type="Proteomes" id="UP000318937">
    <property type="component" value="Unassembled WGS sequence"/>
</dbReference>
<dbReference type="InterPro" id="IPR051125">
    <property type="entry name" value="ABC-4/HrtB_transporter"/>
</dbReference>
<feature type="domain" description="ABC3 transporter permease C-terminal" evidence="12">
    <location>
        <begin position="238"/>
        <end position="350"/>
    </location>
</feature>
<evidence type="ECO:0000259" key="12">
    <source>
        <dbReference type="Pfam" id="PF02687"/>
    </source>
</evidence>
<evidence type="ECO:0000256" key="5">
    <source>
        <dbReference type="ARBA" id="ARBA00022448"/>
    </source>
</evidence>
<dbReference type="PANTHER" id="PTHR43738:SF1">
    <property type="entry name" value="HEMIN TRANSPORT SYSTEM PERMEASE PROTEIN HRTB-RELATED"/>
    <property type="match status" value="1"/>
</dbReference>
<evidence type="ECO:0000256" key="11">
    <source>
        <dbReference type="SAM" id="Phobius"/>
    </source>
</evidence>
<dbReference type="GO" id="GO:0005886">
    <property type="term" value="C:plasma membrane"/>
    <property type="evidence" value="ECO:0007669"/>
    <property type="project" value="UniProtKB-SubCell"/>
</dbReference>
<evidence type="ECO:0000256" key="2">
    <source>
        <dbReference type="ARBA" id="ARBA00008697"/>
    </source>
</evidence>
<evidence type="ECO:0000256" key="4">
    <source>
        <dbReference type="ARBA" id="ARBA00016962"/>
    </source>
</evidence>
<keyword evidence="6" id="KW-1003">Cell membrane</keyword>
<name>A0A544TB59_9BACI</name>
<keyword evidence="5" id="KW-0813">Transport</keyword>
<feature type="transmembrane region" description="Helical" evidence="11">
    <location>
        <begin position="239"/>
        <end position="259"/>
    </location>
</feature>
<feature type="transmembrane region" description="Helical" evidence="11">
    <location>
        <begin position="324"/>
        <end position="346"/>
    </location>
</feature>
<comment type="similarity">
    <text evidence="2">Belongs to the ABC-4 integral membrane protein family. HrtB subfamily.</text>
</comment>
<evidence type="ECO:0000256" key="3">
    <source>
        <dbReference type="ARBA" id="ARBA00011131"/>
    </source>
</evidence>
<gene>
    <name evidence="13" type="ORF">FG383_10250</name>
</gene>
<keyword evidence="8 11" id="KW-1133">Transmembrane helix</keyword>
<dbReference type="PANTHER" id="PTHR43738">
    <property type="entry name" value="ABC TRANSPORTER, MEMBRANE PROTEIN"/>
    <property type="match status" value="1"/>
</dbReference>
<evidence type="ECO:0000256" key="8">
    <source>
        <dbReference type="ARBA" id="ARBA00022989"/>
    </source>
</evidence>
<dbReference type="InterPro" id="IPR003838">
    <property type="entry name" value="ABC3_permease_C"/>
</dbReference>